<gene>
    <name evidence="2" type="primary">ygjP</name>
    <name evidence="2" type="ORF">HC248_00928</name>
</gene>
<dbReference type="EMBL" id="CP051461">
    <property type="protein sequence ID" value="QJC55646.1"/>
    <property type="molecule type" value="Genomic_DNA"/>
</dbReference>
<organism evidence="2 3">
    <name type="scientific">Polaromonas vacuolata</name>
    <dbReference type="NCBI Taxonomy" id="37448"/>
    <lineage>
        <taxon>Bacteria</taxon>
        <taxon>Pseudomonadati</taxon>
        <taxon>Pseudomonadota</taxon>
        <taxon>Betaproteobacteria</taxon>
        <taxon>Burkholderiales</taxon>
        <taxon>Comamonadaceae</taxon>
        <taxon>Polaromonas</taxon>
    </lineage>
</organism>
<dbReference type="PANTHER" id="PTHR30399:SF1">
    <property type="entry name" value="UTP PYROPHOSPHATASE"/>
    <property type="match status" value="1"/>
</dbReference>
<reference evidence="2 3" key="1">
    <citation type="submission" date="2020-04" db="EMBL/GenBank/DDBJ databases">
        <title>Complete genome of a Psychrophilic, Marine, Gas Vacuolate Bacterium Polaromonas vacuolata KCTC 22033T.</title>
        <authorList>
            <person name="Hwang K."/>
            <person name="Kim K.M."/>
        </authorList>
    </citation>
    <scope>NUCLEOTIDE SEQUENCE [LARGE SCALE GENOMIC DNA]</scope>
    <source>
        <strain evidence="2 3">KCTC 22033</strain>
    </source>
</reference>
<keyword evidence="3" id="KW-1185">Reference proteome</keyword>
<dbReference type="InterPro" id="IPR002725">
    <property type="entry name" value="YgjP-like_metallopeptidase"/>
</dbReference>
<evidence type="ECO:0000313" key="3">
    <source>
        <dbReference type="Proteomes" id="UP000502041"/>
    </source>
</evidence>
<dbReference type="InterPro" id="IPR053136">
    <property type="entry name" value="UTP_pyrophosphatase-like"/>
</dbReference>
<proteinExistence type="predicted"/>
<dbReference type="Pfam" id="PF01863">
    <property type="entry name" value="YgjP-like"/>
    <property type="match status" value="1"/>
</dbReference>
<name>A0A6H2H828_9BURK</name>
<dbReference type="PANTHER" id="PTHR30399">
    <property type="entry name" value="UNCHARACTERIZED PROTEIN YGJP"/>
    <property type="match status" value="1"/>
</dbReference>
<feature type="domain" description="YgjP-like metallopeptidase" evidence="1">
    <location>
        <begin position="100"/>
        <end position="158"/>
    </location>
</feature>
<dbReference type="EC" id="3.6.1.-" evidence="2"/>
<protein>
    <submittedName>
        <fullName evidence="2">UTP pyrophosphatase</fullName>
        <ecNumber evidence="2">3.6.1.-</ecNumber>
    </submittedName>
</protein>
<keyword evidence="2" id="KW-0378">Hydrolase</keyword>
<accession>A0A6H2H828</accession>
<evidence type="ECO:0000259" key="1">
    <source>
        <dbReference type="Pfam" id="PF01863"/>
    </source>
</evidence>
<evidence type="ECO:0000313" key="2">
    <source>
        <dbReference type="EMBL" id="QJC55646.1"/>
    </source>
</evidence>
<dbReference type="Gene3D" id="3.30.2010.10">
    <property type="entry name" value="Metalloproteases ('zincins'), catalytic domain"/>
    <property type="match status" value="1"/>
</dbReference>
<dbReference type="Proteomes" id="UP000502041">
    <property type="component" value="Chromosome"/>
</dbReference>
<sequence length="190" mass="21763">MVIHRLIMKYLSAYPQNLQTQVQQLQDQGKLGAMLLKKYPQAHGVRTDKALYDYVMTLKNEFLRSSEPLSKIAYDNRLQVIAHALGTHTTISRVQGNKLKAKREIRVASLFKEAPLEFLKMITVHELAHIKEKGHDKNFYKLCTYMEPEYHQYEFDLRVYLTHMDVSGKLAWAGLTAAPDAVNTTNAAPS</sequence>
<dbReference type="GO" id="GO:0016787">
    <property type="term" value="F:hydrolase activity"/>
    <property type="evidence" value="ECO:0007669"/>
    <property type="project" value="UniProtKB-KW"/>
</dbReference>
<dbReference type="KEGG" id="pvac:HC248_00928"/>
<dbReference type="AlphaFoldDB" id="A0A6H2H828"/>